<evidence type="ECO:0000256" key="7">
    <source>
        <dbReference type="ARBA" id="ARBA00022989"/>
    </source>
</evidence>
<dbReference type="PANTHER" id="PTHR22683:SF1">
    <property type="entry name" value="TYPE VII SECRETION SYSTEM PROTEIN ESSC"/>
    <property type="match status" value="1"/>
</dbReference>
<feature type="binding site" evidence="9">
    <location>
        <begin position="486"/>
        <end position="493"/>
    </location>
    <ligand>
        <name>ATP</name>
        <dbReference type="ChEBI" id="CHEBI:30616"/>
    </ligand>
</feature>
<gene>
    <name evidence="13" type="primary">eccCa eccCb</name>
    <name evidence="13" type="ORF">HMPREF1318_2060</name>
</gene>
<feature type="domain" description="FtsK" evidence="12">
    <location>
        <begin position="1133"/>
        <end position="1318"/>
    </location>
</feature>
<evidence type="ECO:0000256" key="1">
    <source>
        <dbReference type="ARBA" id="ARBA00004651"/>
    </source>
</evidence>
<dbReference type="EMBL" id="AKFT01000014">
    <property type="protein sequence ID" value="EJF47377.1"/>
    <property type="molecule type" value="Genomic_DNA"/>
</dbReference>
<dbReference type="PANTHER" id="PTHR22683">
    <property type="entry name" value="SPORULATION PROTEIN RELATED"/>
    <property type="match status" value="1"/>
</dbReference>
<evidence type="ECO:0000256" key="10">
    <source>
        <dbReference type="SAM" id="MobiDB-lite"/>
    </source>
</evidence>
<dbReference type="NCBIfam" id="TIGR03924">
    <property type="entry name" value="T7SS_EccC_a"/>
    <property type="match status" value="1"/>
</dbReference>
<feature type="binding site" evidence="9">
    <location>
        <begin position="1150"/>
        <end position="1157"/>
    </location>
    <ligand>
        <name>ATP</name>
        <dbReference type="ChEBI" id="CHEBI:30616"/>
    </ligand>
</feature>
<evidence type="ECO:0000256" key="2">
    <source>
        <dbReference type="ARBA" id="ARBA00022475"/>
    </source>
</evidence>
<organism evidence="13 14">
    <name type="scientific">Actinomyces massiliensis F0489</name>
    <dbReference type="NCBI Taxonomy" id="1125718"/>
    <lineage>
        <taxon>Bacteria</taxon>
        <taxon>Bacillati</taxon>
        <taxon>Actinomycetota</taxon>
        <taxon>Actinomycetes</taxon>
        <taxon>Actinomycetales</taxon>
        <taxon>Actinomycetaceae</taxon>
        <taxon>Actinomyces</taxon>
    </lineage>
</organism>
<evidence type="ECO:0000313" key="13">
    <source>
        <dbReference type="EMBL" id="EJF47377.1"/>
    </source>
</evidence>
<dbReference type="OrthoDB" id="9807790at2"/>
<dbReference type="PROSITE" id="PS50901">
    <property type="entry name" value="FTSK"/>
    <property type="match status" value="3"/>
</dbReference>
<dbReference type="RefSeq" id="WP_008729704.1">
    <property type="nucleotide sequence ID" value="NZ_AKFT01000014.1"/>
</dbReference>
<protein>
    <submittedName>
        <fullName evidence="13">Type VII secretion protein EccCa / type VII secretion protein EccCb multi-domain protein</fullName>
    </submittedName>
</protein>
<feature type="region of interest" description="Disordered" evidence="10">
    <location>
        <begin position="1"/>
        <end position="24"/>
    </location>
</feature>
<evidence type="ECO:0000256" key="9">
    <source>
        <dbReference type="PROSITE-ProRule" id="PRU00289"/>
    </source>
</evidence>
<dbReference type="InterPro" id="IPR003593">
    <property type="entry name" value="AAA+_ATPase"/>
</dbReference>
<feature type="domain" description="FtsK" evidence="12">
    <location>
        <begin position="463"/>
        <end position="664"/>
    </location>
</feature>
<dbReference type="InterPro" id="IPR023837">
    <property type="entry name" value="EccCb-like_Actinobacteria"/>
</dbReference>
<feature type="domain" description="FtsK" evidence="12">
    <location>
        <begin position="847"/>
        <end position="1038"/>
    </location>
</feature>
<dbReference type="InterPro" id="IPR002543">
    <property type="entry name" value="FtsK_dom"/>
</dbReference>
<dbReference type="Gene3D" id="3.40.50.300">
    <property type="entry name" value="P-loop containing nucleotide triphosphate hydrolases"/>
    <property type="match status" value="3"/>
</dbReference>
<proteinExistence type="predicted"/>
<evidence type="ECO:0000256" key="4">
    <source>
        <dbReference type="ARBA" id="ARBA00022737"/>
    </source>
</evidence>
<evidence type="ECO:0000259" key="12">
    <source>
        <dbReference type="PROSITE" id="PS50901"/>
    </source>
</evidence>
<evidence type="ECO:0000256" key="6">
    <source>
        <dbReference type="ARBA" id="ARBA00022840"/>
    </source>
</evidence>
<dbReference type="InterPro" id="IPR023836">
    <property type="entry name" value="EccCa-like_Actinobacteria"/>
</dbReference>
<feature type="compositionally biased region" description="Polar residues" evidence="10">
    <location>
        <begin position="1"/>
        <end position="10"/>
    </location>
</feature>
<keyword evidence="5 9" id="KW-0547">Nucleotide-binding</keyword>
<dbReference type="eggNOG" id="COG1674">
    <property type="taxonomic scope" value="Bacteria"/>
</dbReference>
<feature type="transmembrane region" description="Helical" evidence="11">
    <location>
        <begin position="63"/>
        <end position="83"/>
    </location>
</feature>
<feature type="binding site" evidence="9">
    <location>
        <begin position="866"/>
        <end position="873"/>
    </location>
    <ligand>
        <name>ATP</name>
        <dbReference type="ChEBI" id="CHEBI:30616"/>
    </ligand>
</feature>
<accession>J0NRD1</accession>
<dbReference type="PATRIC" id="fig|1125718.3.peg.296"/>
<evidence type="ECO:0000256" key="5">
    <source>
        <dbReference type="ARBA" id="ARBA00022741"/>
    </source>
</evidence>
<dbReference type="Proteomes" id="UP000002941">
    <property type="component" value="Unassembled WGS sequence"/>
</dbReference>
<dbReference type="GO" id="GO:0005886">
    <property type="term" value="C:plasma membrane"/>
    <property type="evidence" value="ECO:0007669"/>
    <property type="project" value="UniProtKB-SubCell"/>
</dbReference>
<name>J0NRD1_9ACTO</name>
<keyword evidence="3 11" id="KW-0812">Transmembrane</keyword>
<reference evidence="13 14" key="1">
    <citation type="submission" date="2012-05" db="EMBL/GenBank/DDBJ databases">
        <authorList>
            <person name="Harkins D.M."/>
            <person name="Madupu R."/>
            <person name="Durkin A.S."/>
            <person name="Torralba M."/>
            <person name="Methe B."/>
            <person name="Sutton G.G."/>
            <person name="Nelson K.E."/>
        </authorList>
    </citation>
    <scope>NUCLEOTIDE SEQUENCE [LARGE SCALE GENOMIC DNA]</scope>
    <source>
        <strain evidence="13 14">F0489</strain>
    </source>
</reference>
<dbReference type="SMART" id="SM00382">
    <property type="entry name" value="AAA"/>
    <property type="match status" value="3"/>
</dbReference>
<dbReference type="GO" id="GO:0005524">
    <property type="term" value="F:ATP binding"/>
    <property type="evidence" value="ECO:0007669"/>
    <property type="project" value="UniProtKB-UniRule"/>
</dbReference>
<dbReference type="InterPro" id="IPR027417">
    <property type="entry name" value="P-loop_NTPase"/>
</dbReference>
<dbReference type="Pfam" id="PF01580">
    <property type="entry name" value="FtsK_SpoIIIE"/>
    <property type="match status" value="3"/>
</dbReference>
<evidence type="ECO:0000256" key="11">
    <source>
        <dbReference type="SAM" id="Phobius"/>
    </source>
</evidence>
<keyword evidence="6 9" id="KW-0067">ATP-binding</keyword>
<dbReference type="SUPFAM" id="SSF52540">
    <property type="entry name" value="P-loop containing nucleoside triphosphate hydrolases"/>
    <property type="match status" value="3"/>
</dbReference>
<evidence type="ECO:0000256" key="8">
    <source>
        <dbReference type="ARBA" id="ARBA00023136"/>
    </source>
</evidence>
<keyword evidence="14" id="KW-1185">Reference proteome</keyword>
<keyword evidence="8 11" id="KW-0472">Membrane</keyword>
<sequence length="1354" mass="146512">MTDSQLSSADSPERPSGSIDVKAPPDAVVAQDTSSVLATVLPLTGSMGVMVFMAVSNSNGNRTLFLGGGMVVAMLSMVGINIYRQVRQHRESVKDQRREYLAYLSELRNSVRTMAGRQRRHAVHVLPEPEALPYFVKDGRRVWERGAGDDEMLVRLGRSTQPLSVDLIPEKLDALAKPDPVCLSAMSRFVATHRDVDGLPLGTSLRYYSRVEVVGEAEATRALTRALLVHLMSMTPPSRLRVAVVASGETLEQWEWLKWAPHAWSDSVEDDAGPARMIGLSWEEVAGLLPEGLENRGAFSSNATDAPVPSIVVVVDGGWVPPGSPIASSGGLNGVTVIDLPERWGPLTSLSTLRVLLHPASTLTHATPMEVVRAGEDPALAVADTMDIATAEAVVRHLSARFSVSGETAVSSAPVGTPDPKRSADLLNLLELGDVRDFNPDSDWRRRSGRDRLRVPFAVTPEGAPVVLDIKESAESGMGPHGLLVGATGSGKSEVLRTLVLALALTHPPDQLNFVLVDFKGGATFAGMSELPHVSAMISNLESELGLVDRMEEALRGEMTRRQEILRDAGNYANVTDYEEARRAGKHNGEPLPALFVILDEFSELLSAKPDFIEVFVAIGRLGRSMQIHLLLSSQRLEEGRLHGLESHLSYRIGLRTFSSAESRIVLGVADAYDLPPYPGSGYLKSGTRDMTRFRSCYVAGPPPTRAALTAAPAAAAAARNSAERARAPRVVPFSALPVRGQAAPPPVEEEEEVVLDPAAESAQPSLPQDAEYAEMVTMDIAVARMAGHGTPAHQIWLPPLEVSETFDSLLGDLGVDPKLGLVSPSWRARGDLVVPMGITDVPLEQRRELYSVDLSGSGGHVAVIGGPLSGKSTALRSLVMGLALTRTPTEVQIYVIDLGGGTFATMLDLPHLAGVATRDEPDIVARIMAEVSALLDDRERFFKANRIDSIQTYRRERAAGRIDDGYGDVFLIVDGWSTLKTDFEQVTDKLMAIAPRALALGVHIVVATGRWTDMRMTIKDMFATRIELRLGDPTDSEINRKIAREVPTGRPGRGLDPKARHMLLATPRTDGDHDPSTLASGVNNACRTIAEAWTGPQGPKLRLLPTRIDLTTLQEQVPPGGDPVIGINEARLEPVRLDMSHDPHLLVLGDAKTGKSAFLRALGNELCRGHSTDEVRMVAIDLRRSLLGELPSEHLLTYVTVREEAAREANDLANFLKARMPGPDVTPEQLRRRSWWHGPDVYVLVDDYDLLSSGQQTANPLLPLQPLLAQSQDLGLHLILTRRIGGASRAMFEPITQTLNDLSTPGIMLPGSPDEGPLLGRQKPIPGPPGRARLISRDHGVQALQLAWAPPTQ</sequence>
<keyword evidence="7 11" id="KW-1133">Transmembrane helix</keyword>
<dbReference type="InterPro" id="IPR050206">
    <property type="entry name" value="FtsK/SpoIIIE/SftA"/>
</dbReference>
<comment type="caution">
    <text evidence="13">The sequence shown here is derived from an EMBL/GenBank/DDBJ whole genome shotgun (WGS) entry which is preliminary data.</text>
</comment>
<comment type="subcellular location">
    <subcellularLocation>
        <location evidence="1">Cell membrane</location>
        <topology evidence="1">Multi-pass membrane protein</topology>
    </subcellularLocation>
</comment>
<feature type="transmembrane region" description="Helical" evidence="11">
    <location>
        <begin position="36"/>
        <end position="56"/>
    </location>
</feature>
<keyword evidence="4" id="KW-0677">Repeat</keyword>
<evidence type="ECO:0000256" key="3">
    <source>
        <dbReference type="ARBA" id="ARBA00022692"/>
    </source>
</evidence>
<evidence type="ECO:0000313" key="14">
    <source>
        <dbReference type="Proteomes" id="UP000002941"/>
    </source>
</evidence>
<dbReference type="GO" id="GO:0003677">
    <property type="term" value="F:DNA binding"/>
    <property type="evidence" value="ECO:0007669"/>
    <property type="project" value="InterPro"/>
</dbReference>
<keyword evidence="2" id="KW-1003">Cell membrane</keyword>
<dbReference type="NCBIfam" id="TIGR03925">
    <property type="entry name" value="T7SS_EccC_b"/>
    <property type="match status" value="1"/>
</dbReference>